<keyword evidence="3 13" id="KW-0540">Nuclease</keyword>
<keyword evidence="11" id="KW-0464">Manganese</keyword>
<feature type="binding site" evidence="13">
    <location>
        <position position="766"/>
    </location>
    <ligand>
        <name>Mg(2+)</name>
        <dbReference type="ChEBI" id="CHEBI:18420"/>
        <label>1</label>
    </ligand>
</feature>
<evidence type="ECO:0000256" key="7">
    <source>
        <dbReference type="ARBA" id="ARBA00022842"/>
    </source>
</evidence>
<dbReference type="RefSeq" id="WP_133443560.1">
    <property type="nucleotide sequence ID" value="NZ_SCWB01000006.1"/>
</dbReference>
<dbReference type="InterPro" id="IPR032239">
    <property type="entry name" value="Cas9-BH"/>
</dbReference>
<dbReference type="InterPro" id="IPR055228">
    <property type="entry name" value="Cas9_RuvC"/>
</dbReference>
<dbReference type="GO" id="GO:0046872">
    <property type="term" value="F:metal ion binding"/>
    <property type="evidence" value="ECO:0007669"/>
    <property type="project" value="UniProtKB-UniRule"/>
</dbReference>
<feature type="binding site" evidence="13">
    <location>
        <position position="13"/>
    </location>
    <ligand>
        <name>Mg(2+)</name>
        <dbReference type="ChEBI" id="CHEBI:18420"/>
        <label>1</label>
    </ligand>
</feature>
<evidence type="ECO:0000256" key="9">
    <source>
        <dbReference type="ARBA" id="ARBA00023118"/>
    </source>
</evidence>
<comment type="caution">
    <text evidence="15">The sequence shown here is derived from an EMBL/GenBank/DDBJ whole genome shotgun (WGS) entry which is preliminary data.</text>
</comment>
<dbReference type="NCBIfam" id="TIGR01865">
    <property type="entry name" value="cas_Csn1"/>
    <property type="match status" value="1"/>
</dbReference>
<evidence type="ECO:0000256" key="12">
    <source>
        <dbReference type="ARBA" id="ARBA00046380"/>
    </source>
</evidence>
<evidence type="ECO:0000256" key="4">
    <source>
        <dbReference type="ARBA" id="ARBA00022723"/>
    </source>
</evidence>
<organism evidence="15 16">
    <name type="scientific">Macrococcus lamae</name>
    <dbReference type="NCBI Taxonomy" id="198484"/>
    <lineage>
        <taxon>Bacteria</taxon>
        <taxon>Bacillati</taxon>
        <taxon>Bacillota</taxon>
        <taxon>Bacilli</taxon>
        <taxon>Bacillales</taxon>
        <taxon>Staphylococcaceae</taxon>
        <taxon>Macrococcus</taxon>
    </lineage>
</organism>
<dbReference type="Proteomes" id="UP000294802">
    <property type="component" value="Unassembled WGS sequence"/>
</dbReference>
<evidence type="ECO:0000256" key="10">
    <source>
        <dbReference type="ARBA" id="ARBA00023125"/>
    </source>
</evidence>
<feature type="active site" description="Proton acceptor for HNH nuclease domain" evidence="13">
    <location>
        <position position="854"/>
    </location>
</feature>
<accession>A0A4R6BVU7</accession>
<keyword evidence="6 13" id="KW-0378">Hydrolase</keyword>
<dbReference type="PROSITE" id="PS51749">
    <property type="entry name" value="HNH_CAS9"/>
    <property type="match status" value="1"/>
</dbReference>
<dbReference type="Gene3D" id="1.10.30.50">
    <property type="match status" value="1"/>
</dbReference>
<proteinExistence type="inferred from homology"/>
<dbReference type="InterPro" id="IPR032240">
    <property type="entry name" value="Cas9_REC"/>
</dbReference>
<dbReference type="Pfam" id="PF13395">
    <property type="entry name" value="HNH_4"/>
    <property type="match status" value="1"/>
</dbReference>
<dbReference type="OrthoDB" id="9757607at2"/>
<dbReference type="EC" id="3.1.-.-" evidence="13"/>
<evidence type="ECO:0000256" key="5">
    <source>
        <dbReference type="ARBA" id="ARBA00022759"/>
    </source>
</evidence>
<comment type="similarity">
    <text evidence="2">Belongs to the CRISPR-associated protein Cas9 family. Subtype II-A subfamily.</text>
</comment>
<comment type="cofactor">
    <cofactor evidence="1 13">
        <name>Mg(2+)</name>
        <dbReference type="ChEBI" id="CHEBI:18420"/>
    </cofactor>
</comment>
<evidence type="ECO:0000313" key="16">
    <source>
        <dbReference type="Proteomes" id="UP000294802"/>
    </source>
</evidence>
<dbReference type="GO" id="GO:0043571">
    <property type="term" value="P:maintenance of CRISPR repeat elements"/>
    <property type="evidence" value="ECO:0007669"/>
    <property type="project" value="UniProtKB-UniRule"/>
</dbReference>
<dbReference type="GO" id="GO:0051607">
    <property type="term" value="P:defense response to virus"/>
    <property type="evidence" value="ECO:0007669"/>
    <property type="project" value="UniProtKB-UniRule"/>
</dbReference>
<feature type="active site" description="For RuvC-like nuclease domain" evidence="13">
    <location>
        <position position="13"/>
    </location>
</feature>
<comment type="function">
    <text evidence="13">CRISPR (clustered regularly interspaced short palindromic repeat) is an adaptive immune system that provides protection against mobile genetic elements (viruses, transposable elements and conjugative plasmids). CRISPR clusters contain spacers, sequences complementary to antecedent mobile elements, and target invading nucleic acids. CRISPR clusters are transcribed and processed into CRISPR RNA (crRNA). In type II CRISPR systems correct processing of pre-crRNA requires a trans-encoded small RNA (tracrRNA), endogenous ribonuclease 3 (rnc) and this protein. The tracrRNA serves as a guide for ribonuclease 3-aided processing of pre-crRNA. Subsequently Cas9/crRNA/tracrRNA endonucleolytically cleaves linear or circular dsDNA target complementary to the spacer; Cas9 is inactive in the absence of the 2 guide RNAs (gRNA). Cas9 recognizes the protospacer adjacent motif (PAM) in the CRISPR repeat sequences to help distinguish self versus nonself, as targets within the bacterial CRISPR locus do not have PAMs. PAM recognition is also required for catalytic activity.</text>
</comment>
<dbReference type="InterPro" id="IPR028629">
    <property type="entry name" value="Cas9"/>
</dbReference>
<dbReference type="Pfam" id="PF16593">
    <property type="entry name" value="Cas9-BH"/>
    <property type="match status" value="1"/>
</dbReference>
<dbReference type="GO" id="GO:0003723">
    <property type="term" value="F:RNA binding"/>
    <property type="evidence" value="ECO:0007669"/>
    <property type="project" value="UniProtKB-UniRule"/>
</dbReference>
<feature type="binding site" evidence="13">
    <location>
        <position position="13"/>
    </location>
    <ligand>
        <name>Mg(2+)</name>
        <dbReference type="ChEBI" id="CHEBI:18420"/>
        <label>2</label>
    </ligand>
</feature>
<keyword evidence="10 13" id="KW-0238">DNA-binding</keyword>
<dbReference type="Pfam" id="PF16592">
    <property type="entry name" value="Cas9_REC"/>
    <property type="match status" value="1"/>
</dbReference>
<feature type="domain" description="HNH Cas9-type" evidence="14">
    <location>
        <begin position="775"/>
        <end position="937"/>
    </location>
</feature>
<evidence type="ECO:0000256" key="2">
    <source>
        <dbReference type="ARBA" id="ARBA00005244"/>
    </source>
</evidence>
<dbReference type="GO" id="GO:0016787">
    <property type="term" value="F:hydrolase activity"/>
    <property type="evidence" value="ECO:0007669"/>
    <property type="project" value="UniProtKB-KW"/>
</dbReference>
<dbReference type="Pfam" id="PF22702">
    <property type="entry name" value="Cas9_RuvC"/>
    <property type="match status" value="1"/>
</dbReference>
<dbReference type="InterPro" id="IPR003615">
    <property type="entry name" value="HNH_nuc"/>
</dbReference>
<evidence type="ECO:0000256" key="11">
    <source>
        <dbReference type="ARBA" id="ARBA00023211"/>
    </source>
</evidence>
<keyword evidence="4 13" id="KW-0479">Metal-binding</keyword>
<comment type="domain">
    <text evidence="13">Has 2 endonuclease domains. The discontinuous RuvC-like domain cleaves the target DNA noncomplementary to crRNA while the HNH nuclease domain cleaves the target DNA complementary to crRNA.</text>
</comment>
<dbReference type="GO" id="GO:0003677">
    <property type="term" value="F:DNA binding"/>
    <property type="evidence" value="ECO:0007669"/>
    <property type="project" value="UniProtKB-UniRule"/>
</dbReference>
<keyword evidence="5 13" id="KW-0255">Endonuclease</keyword>
<protein>
    <recommendedName>
        <fullName evidence="13">CRISPR-associated endonuclease Cas9</fullName>
        <ecNumber evidence="13">3.1.-.-</ecNumber>
    </recommendedName>
</protein>
<comment type="similarity">
    <text evidence="13">Belongs to the CRISPR-associated Cas9 family.</text>
</comment>
<dbReference type="EMBL" id="SCWB01000006">
    <property type="protein sequence ID" value="TDM12137.1"/>
    <property type="molecule type" value="Genomic_DNA"/>
</dbReference>
<gene>
    <name evidence="13 15" type="primary">cas9</name>
    <name evidence="15" type="ORF">ERX29_04800</name>
</gene>
<evidence type="ECO:0000256" key="6">
    <source>
        <dbReference type="ARBA" id="ARBA00022801"/>
    </source>
</evidence>
<evidence type="ECO:0000256" key="3">
    <source>
        <dbReference type="ARBA" id="ARBA00022722"/>
    </source>
</evidence>
<evidence type="ECO:0000256" key="8">
    <source>
        <dbReference type="ARBA" id="ARBA00022884"/>
    </source>
</evidence>
<dbReference type="HAMAP" id="MF_01480">
    <property type="entry name" value="Cas9"/>
    <property type="match status" value="1"/>
</dbReference>
<feature type="binding site" evidence="13">
    <location>
        <position position="988"/>
    </location>
    <ligand>
        <name>Mg(2+)</name>
        <dbReference type="ChEBI" id="CHEBI:18420"/>
        <label>2</label>
    </ligand>
</feature>
<evidence type="ECO:0000256" key="13">
    <source>
        <dbReference type="HAMAP-Rule" id="MF_01480"/>
    </source>
</evidence>
<comment type="subunit">
    <text evidence="12 13">Monomer. Binds crRNA and tracrRNA.</text>
</comment>
<keyword evidence="16" id="KW-1185">Reference proteome</keyword>
<dbReference type="InterPro" id="IPR033114">
    <property type="entry name" value="HNH_CAS9"/>
</dbReference>
<keyword evidence="8 13" id="KW-0694">RNA-binding</keyword>
<keyword evidence="7 13" id="KW-0460">Magnesium</keyword>
<evidence type="ECO:0000256" key="1">
    <source>
        <dbReference type="ARBA" id="ARBA00001946"/>
    </source>
</evidence>
<keyword evidence="9 13" id="KW-0051">Antiviral defense</keyword>
<reference evidence="15 16" key="1">
    <citation type="submission" date="2019-01" db="EMBL/GenBank/DDBJ databases">
        <title>Draft genome sequences of the type strains of six Macrococcus species.</title>
        <authorList>
            <person name="Mazhar S."/>
            <person name="Altermann E."/>
            <person name="Hill C."/>
            <person name="Mcauliffe O."/>
        </authorList>
    </citation>
    <scope>NUCLEOTIDE SEQUENCE [LARGE SCALE GENOMIC DNA]</scope>
    <source>
        <strain evidence="15 16">CCM4815</strain>
    </source>
</reference>
<evidence type="ECO:0000313" key="15">
    <source>
        <dbReference type="EMBL" id="TDM12137.1"/>
    </source>
</evidence>
<dbReference type="GO" id="GO:0004519">
    <property type="term" value="F:endonuclease activity"/>
    <property type="evidence" value="ECO:0007669"/>
    <property type="project" value="UniProtKB-UniRule"/>
</dbReference>
<name>A0A4R6BVU7_9STAP</name>
<feature type="binding site" evidence="13">
    <location>
        <position position="770"/>
    </location>
    <ligand>
        <name>Mg(2+)</name>
        <dbReference type="ChEBI" id="CHEBI:18420"/>
        <label>1</label>
    </ligand>
</feature>
<evidence type="ECO:0000259" key="14">
    <source>
        <dbReference type="PROSITE" id="PS51749"/>
    </source>
</evidence>
<feature type="binding site" evidence="13">
    <location>
        <position position="770"/>
    </location>
    <ligand>
        <name>Mg(2+)</name>
        <dbReference type="ChEBI" id="CHEBI:18420"/>
        <label>2</label>
    </ligand>
</feature>
<sequence length="1341" mass="157798">MVNRKSSYILSLDIGTASVGYSAMDYQFNILKYHNKDAIGVLTFESANTAMERRLQRGARRRYNRRIKRLGLLQEVLVPLVKNPNFYKYEKISQWKNINHDFQGKSLTEVLKYLGENEREYPTIYHLQNAILNEKKKFDPELIYIALYHLVKYRGHFLFDQLDLSQRTGNEGVNDLKELIESFETLNEINLKIDDSELEKFYKILKQDESTRNDRWKQLSKLHKALSEVFRMLLGMTFKEFGLFVGMENYEELKEEKKSYTLTGDFTESMSEQLTQEQRDFIDLGNKVYMSLVLEEILKNAACISESKVNDYNRFKEELKNVKDIIYKKDKTKKLFTDIFVSSKEAIRNYEELPNDENYKKLCLFDRYLKHPKTKYEELKKELKKHIDDNHPYSQKLEEDKLLRVLNTVDNSSIPMQNNLYEAEIILKNQQQYHKEITDEMIGKVLSLIRFRIPYYVGPLVKQSDNQKFGWMVRESNERITPWNFDKIINRSVSAEKFIRKMTNKCTYLINEDVLPKHSLLYQEMEVLNELNGIQIRPENAAKHKKYRLESNIKKYVFDEIFKKNKTVTHKTLLDKMKKTEHRLHFYSVDEKLKIFGTQDETKFTSKLSTYQDMNRIIGDIEGNYEMIEELVLWITIFEDKKILAEKIEKSYPELTKNQVEALKKLNYSGWGRVSSRLLNTDYRGHSVINLLRRTDQNFMEIITSKDYGFKDFIADENHIEHQLVRYNDVAALATSPALKKGIWNTLEIVRELVSIFGEPSEIVMEFAREDGEKGKKQKSRKQIWEDTIKNNGLNSIDEYKMVIEEAAGTDFNFKEDKLWLYLSQNGKCMYTGQRIDIDKLMADKGNHLYETDHIYPQRLLKDDSINNKVLVLKTANQHKSGDALPLEKMAENNKGAMISYWKKLNDNGLISSSKLSKLMKPTLTELDKEGFIQRQLIETRQISSHVRDFLIEEYPKTKVISMKSRFVSDFRKKFEIPKIRELNDSHHAVDAYLNGVVYQAGRVLYPTTDFFDFNFKREKVIEKWKAMGEDLNQKQKKDDFFFLKGIENLELSPGEFLISKIKMDIDRFKFNYVRKTGAQESAFYKQQAFSPKVNKAKYDSEKTSFAIYKEMKVLKSHAIFYKEKNKKGKINGRYSIIDELVIESYQNKNLSEHDLAFYLAKRDSKNEVVEAKYLFEVNKGNLIYLNGHPCYFVSSGEVINGKQFELTIDEQLRLKNSLSDYSKLNAEEMNGLYKKIAEKMITDYPHLLPKKNSEQKKEKIMDYFETTEMTLEDYQKCMKEVFKVVGANAGRSDYLGGRMNSLSDTTFFGKEQKAKIQYQSITGLRSTKPKSLFKLAESMK</sequence>